<accession>A0A3L8PRU0</accession>
<keyword evidence="4" id="KW-1185">Reference proteome</keyword>
<evidence type="ECO:0000256" key="1">
    <source>
        <dbReference type="SAM" id="Phobius"/>
    </source>
</evidence>
<sequence length="103" mass="12023">MQTDKYYKIAPFALFFKVIPLIINDLFMMFVDLKDLHPIDFINSNEIGVDWHKKPSVQARLRNIVGRKLRRIQLPDDYISIAAESIVQKACELNEEIESNNSQ</sequence>
<keyword evidence="1" id="KW-0472">Membrane</keyword>
<evidence type="ECO:0000313" key="4">
    <source>
        <dbReference type="Proteomes" id="UP000281474"/>
    </source>
</evidence>
<name>A0A3L8PRU0_9GAMM</name>
<proteinExistence type="predicted"/>
<dbReference type="Proteomes" id="UP000281474">
    <property type="component" value="Unassembled WGS sequence"/>
</dbReference>
<protein>
    <recommendedName>
        <fullName evidence="2">Type I restriction enzyme HindI endonuclease subunit-like C-terminal domain-containing protein</fullName>
    </recommendedName>
</protein>
<dbReference type="AlphaFoldDB" id="A0A3L8PRU0"/>
<keyword evidence="1" id="KW-0812">Transmembrane</keyword>
<dbReference type="InterPro" id="IPR021810">
    <property type="entry name" value="T1RH-like_C"/>
</dbReference>
<feature type="domain" description="Type I restriction enzyme HindI endonuclease subunit-like C-terminal" evidence="2">
    <location>
        <begin position="45"/>
        <end position="93"/>
    </location>
</feature>
<keyword evidence="1" id="KW-1133">Transmembrane helix</keyword>
<gene>
    <name evidence="3" type="ORF">D5018_18975</name>
</gene>
<dbReference type="Pfam" id="PF11867">
    <property type="entry name" value="T1RH-like_C"/>
    <property type="match status" value="1"/>
</dbReference>
<organism evidence="3 4">
    <name type="scientific">Parashewanella curva</name>
    <dbReference type="NCBI Taxonomy" id="2338552"/>
    <lineage>
        <taxon>Bacteria</taxon>
        <taxon>Pseudomonadati</taxon>
        <taxon>Pseudomonadota</taxon>
        <taxon>Gammaproteobacteria</taxon>
        <taxon>Alteromonadales</taxon>
        <taxon>Shewanellaceae</taxon>
        <taxon>Parashewanella</taxon>
    </lineage>
</organism>
<evidence type="ECO:0000259" key="2">
    <source>
        <dbReference type="Pfam" id="PF11867"/>
    </source>
</evidence>
<evidence type="ECO:0000313" key="3">
    <source>
        <dbReference type="EMBL" id="RLV58105.1"/>
    </source>
</evidence>
<comment type="caution">
    <text evidence="3">The sequence shown here is derived from an EMBL/GenBank/DDBJ whole genome shotgun (WGS) entry which is preliminary data.</text>
</comment>
<dbReference type="EMBL" id="QZEI01000097">
    <property type="protein sequence ID" value="RLV58105.1"/>
    <property type="molecule type" value="Genomic_DNA"/>
</dbReference>
<reference evidence="3 4" key="1">
    <citation type="submission" date="2018-09" db="EMBL/GenBank/DDBJ databases">
        <title>Phylogeny of the Shewanellaceae, and recommendation for two new genera, Pseudoshewanella and Parashewanella.</title>
        <authorList>
            <person name="Wang G."/>
        </authorList>
    </citation>
    <scope>NUCLEOTIDE SEQUENCE [LARGE SCALE GENOMIC DNA]</scope>
    <source>
        <strain evidence="3 4">C51</strain>
    </source>
</reference>
<feature type="transmembrane region" description="Helical" evidence="1">
    <location>
        <begin position="12"/>
        <end position="31"/>
    </location>
</feature>